<keyword evidence="3 4" id="KW-0418">Kinase</keyword>
<evidence type="ECO:0000256" key="3">
    <source>
        <dbReference type="ARBA" id="ARBA00022777"/>
    </source>
</evidence>
<dbReference type="Pfam" id="PF00294">
    <property type="entry name" value="PfkB"/>
    <property type="match status" value="1"/>
</dbReference>
<gene>
    <name evidence="6" type="ORF">SAMN05443244_0479</name>
</gene>
<dbReference type="PANTHER" id="PTHR10584">
    <property type="entry name" value="SUGAR KINASE"/>
    <property type="match status" value="1"/>
</dbReference>
<dbReference type="InterPro" id="IPR029056">
    <property type="entry name" value="Ribokinase-like"/>
</dbReference>
<dbReference type="InterPro" id="IPR002173">
    <property type="entry name" value="Carboh/pur_kinase_PfkB_CS"/>
</dbReference>
<dbReference type="InterPro" id="IPR011611">
    <property type="entry name" value="PfkB_dom"/>
</dbReference>
<dbReference type="EMBL" id="FNSD01000001">
    <property type="protein sequence ID" value="SEB43217.1"/>
    <property type="molecule type" value="Genomic_DNA"/>
</dbReference>
<dbReference type="PROSITE" id="PS00584">
    <property type="entry name" value="PFKB_KINASES_2"/>
    <property type="match status" value="1"/>
</dbReference>
<dbReference type="Gene3D" id="3.40.1190.20">
    <property type="match status" value="1"/>
</dbReference>
<dbReference type="PANTHER" id="PTHR10584:SF166">
    <property type="entry name" value="RIBOKINASE"/>
    <property type="match status" value="1"/>
</dbReference>
<proteinExistence type="inferred from homology"/>
<dbReference type="SUPFAM" id="SSF53613">
    <property type="entry name" value="Ribokinase-like"/>
    <property type="match status" value="1"/>
</dbReference>
<sequence>MNYDVTVIGEIYQDHVFSGFRSWPSPGEEIFTDAYEWELGGGAVTTACALARLGRSVQIIGVVGQDNFSRIAERLEQFGVGADSIASSSVRSGVSVSISTVEDRTFFTFRGANQELEARLMHDDNLLLKAARSRHVHLAMPLSARLAQHILPKLRAREATTSLDVGHHVGWLQDEASVDVLRAIDYTMPNEKEASILSGDPDQYLERCRSLGLQHAVVKLGRDGAVSLSNGTKHRVRPPTVSVTDTTGAGDAFDAGFIDALLDGVGPREVLERACICGAMSTRAAGALGALPNRPEIRAILEEHYAA</sequence>
<evidence type="ECO:0000256" key="4">
    <source>
        <dbReference type="RuleBase" id="RU003704"/>
    </source>
</evidence>
<evidence type="ECO:0000313" key="6">
    <source>
        <dbReference type="EMBL" id="SEB43217.1"/>
    </source>
</evidence>
<evidence type="ECO:0000256" key="1">
    <source>
        <dbReference type="ARBA" id="ARBA00010688"/>
    </source>
</evidence>
<accession>A0A1H4JAN4</accession>
<dbReference type="GO" id="GO:0016301">
    <property type="term" value="F:kinase activity"/>
    <property type="evidence" value="ECO:0007669"/>
    <property type="project" value="UniProtKB-KW"/>
</dbReference>
<evidence type="ECO:0000256" key="2">
    <source>
        <dbReference type="ARBA" id="ARBA00022679"/>
    </source>
</evidence>
<dbReference type="Proteomes" id="UP000182409">
    <property type="component" value="Unassembled WGS sequence"/>
</dbReference>
<dbReference type="InterPro" id="IPR002139">
    <property type="entry name" value="Ribo/fructo_kinase"/>
</dbReference>
<keyword evidence="2 4" id="KW-0808">Transferase</keyword>
<dbReference type="GO" id="GO:0006796">
    <property type="term" value="P:phosphate-containing compound metabolic process"/>
    <property type="evidence" value="ECO:0007669"/>
    <property type="project" value="UniProtKB-ARBA"/>
</dbReference>
<protein>
    <submittedName>
        <fullName evidence="6">Sugar or nucleoside kinase, ribokinase family</fullName>
    </submittedName>
</protein>
<evidence type="ECO:0000313" key="7">
    <source>
        <dbReference type="Proteomes" id="UP000182409"/>
    </source>
</evidence>
<evidence type="ECO:0000259" key="5">
    <source>
        <dbReference type="Pfam" id="PF00294"/>
    </source>
</evidence>
<dbReference type="RefSeq" id="WP_074652177.1">
    <property type="nucleotide sequence ID" value="NZ_FNSD01000001.1"/>
</dbReference>
<comment type="similarity">
    <text evidence="1 4">Belongs to the carbohydrate kinase PfkB family.</text>
</comment>
<reference evidence="6 7" key="1">
    <citation type="submission" date="2016-10" db="EMBL/GenBank/DDBJ databases">
        <authorList>
            <person name="de Groot N.N."/>
        </authorList>
    </citation>
    <scope>NUCLEOTIDE SEQUENCE [LARGE SCALE GENOMIC DNA]</scope>
    <source>
        <strain evidence="6 7">AB35.6</strain>
    </source>
</reference>
<organism evidence="6 7">
    <name type="scientific">Terriglobus roseus</name>
    <dbReference type="NCBI Taxonomy" id="392734"/>
    <lineage>
        <taxon>Bacteria</taxon>
        <taxon>Pseudomonadati</taxon>
        <taxon>Acidobacteriota</taxon>
        <taxon>Terriglobia</taxon>
        <taxon>Terriglobales</taxon>
        <taxon>Acidobacteriaceae</taxon>
        <taxon>Terriglobus</taxon>
    </lineage>
</organism>
<dbReference type="PRINTS" id="PR00990">
    <property type="entry name" value="RIBOKINASE"/>
</dbReference>
<feature type="domain" description="Carbohydrate kinase PfkB" evidence="5">
    <location>
        <begin position="26"/>
        <end position="292"/>
    </location>
</feature>
<dbReference type="AlphaFoldDB" id="A0A1H4JAN4"/>
<name>A0A1H4JAN4_9BACT</name>